<sequence>MGILLNRLLIILNDSDPKSTDYHIAFTLLSNFYSIASLSIGEVAQICSVSKSTISKFIRKLNFEDYAEFKAAAPFKENKYGFKLNYNQNIAKYMEQNGLDSYIDVILKDISYCKNSIDMNQVKELAKDLVHYKKVASFGLLFSELGAMDLQTKLAYNGKFIITNLSDSKQDDFINHADEDTLIIIYSNSGTYIQRYMLSEFQIKKDYSKIKAKIVLITGNERMKNHPDVDLCISFKHESLVQTHSILYPLINDMIVMEYRKQIRKI</sequence>
<dbReference type="Proteomes" id="UP000247523">
    <property type="component" value="Unassembled WGS sequence"/>
</dbReference>
<reference evidence="3" key="3">
    <citation type="submission" date="2018-07" db="EMBL/GenBank/DDBJ databases">
        <authorList>
            <person name="Quirk P.G."/>
            <person name="Krulwich T.A."/>
        </authorList>
    </citation>
    <scope>NUCLEOTIDE SEQUENCE</scope>
    <source>
        <strain evidence="3">CCRI-19302</strain>
    </source>
</reference>
<gene>
    <name evidence="2" type="ORF">C8E03_11250</name>
    <name evidence="3" type="ORF">CG710_005695</name>
</gene>
<dbReference type="GO" id="GO:0003700">
    <property type="term" value="F:DNA-binding transcription factor activity"/>
    <property type="evidence" value="ECO:0007669"/>
    <property type="project" value="InterPro"/>
</dbReference>
<accession>A0A255HYK4</accession>
<organism evidence="3 4">
    <name type="scientific">Lachnotalea glycerini</name>
    <dbReference type="NCBI Taxonomy" id="1763509"/>
    <lineage>
        <taxon>Bacteria</taxon>
        <taxon>Bacillati</taxon>
        <taxon>Bacillota</taxon>
        <taxon>Clostridia</taxon>
        <taxon>Lachnospirales</taxon>
        <taxon>Lachnospiraceae</taxon>
        <taxon>Lachnotalea</taxon>
    </lineage>
</organism>
<feature type="domain" description="HTH rpiR-type" evidence="1">
    <location>
        <begin position="4"/>
        <end position="80"/>
    </location>
</feature>
<dbReference type="InterPro" id="IPR047640">
    <property type="entry name" value="RpiR-like"/>
</dbReference>
<dbReference type="RefSeq" id="WP_094380430.1">
    <property type="nucleotide sequence ID" value="NZ_NOKA02000005.1"/>
</dbReference>
<evidence type="ECO:0000313" key="3">
    <source>
        <dbReference type="EMBL" id="RDY32174.1"/>
    </source>
</evidence>
<dbReference type="SUPFAM" id="SSF53697">
    <property type="entry name" value="SIS domain"/>
    <property type="match status" value="1"/>
</dbReference>
<dbReference type="PROSITE" id="PS51071">
    <property type="entry name" value="HTH_RPIR"/>
    <property type="match status" value="1"/>
</dbReference>
<comment type="caution">
    <text evidence="3">The sequence shown here is derived from an EMBL/GenBank/DDBJ whole genome shotgun (WGS) entry which is preliminary data.</text>
</comment>
<protein>
    <submittedName>
        <fullName evidence="2 3">RpiR family transcriptional regulator</fullName>
    </submittedName>
</protein>
<evidence type="ECO:0000313" key="4">
    <source>
        <dbReference type="Proteomes" id="UP000216411"/>
    </source>
</evidence>
<evidence type="ECO:0000313" key="2">
    <source>
        <dbReference type="EMBL" id="PXV86671.1"/>
    </source>
</evidence>
<dbReference type="Gene3D" id="3.40.50.10490">
    <property type="entry name" value="Glucose-6-phosphate isomerase like protein, domain 1"/>
    <property type="match status" value="1"/>
</dbReference>
<dbReference type="EMBL" id="QICS01000012">
    <property type="protein sequence ID" value="PXV86671.1"/>
    <property type="molecule type" value="Genomic_DNA"/>
</dbReference>
<dbReference type="GO" id="GO:1901135">
    <property type="term" value="P:carbohydrate derivative metabolic process"/>
    <property type="evidence" value="ECO:0007669"/>
    <property type="project" value="InterPro"/>
</dbReference>
<dbReference type="InterPro" id="IPR046348">
    <property type="entry name" value="SIS_dom_sf"/>
</dbReference>
<dbReference type="InterPro" id="IPR009057">
    <property type="entry name" value="Homeodomain-like_sf"/>
</dbReference>
<dbReference type="AlphaFoldDB" id="A0A255HYK4"/>
<dbReference type="InterPro" id="IPR000281">
    <property type="entry name" value="HTH_RpiR"/>
</dbReference>
<keyword evidence="4" id="KW-1185">Reference proteome</keyword>
<evidence type="ECO:0000259" key="1">
    <source>
        <dbReference type="PROSITE" id="PS51071"/>
    </source>
</evidence>
<dbReference type="SUPFAM" id="SSF46689">
    <property type="entry name" value="Homeodomain-like"/>
    <property type="match status" value="1"/>
</dbReference>
<dbReference type="Gene3D" id="1.10.10.10">
    <property type="entry name" value="Winged helix-like DNA-binding domain superfamily/Winged helix DNA-binding domain"/>
    <property type="match status" value="1"/>
</dbReference>
<dbReference type="PANTHER" id="PTHR30514">
    <property type="entry name" value="GLUCOKINASE"/>
    <property type="match status" value="1"/>
</dbReference>
<dbReference type="GO" id="GO:0003677">
    <property type="term" value="F:DNA binding"/>
    <property type="evidence" value="ECO:0007669"/>
    <property type="project" value="InterPro"/>
</dbReference>
<dbReference type="InterPro" id="IPR036388">
    <property type="entry name" value="WH-like_DNA-bd_sf"/>
</dbReference>
<reference evidence="2 5" key="2">
    <citation type="submission" date="2018-05" db="EMBL/GenBank/DDBJ databases">
        <title>Genomic Encyclopedia of Type Strains, Phase IV (KMG-IV): sequencing the most valuable type-strain genomes for metagenomic binning, comparative biology and taxonomic classification.</title>
        <authorList>
            <person name="Goeker M."/>
        </authorList>
    </citation>
    <scope>NUCLEOTIDE SEQUENCE [LARGE SCALE GENOMIC DNA]</scope>
    <source>
        <strain evidence="2 5">DSM 28816</strain>
    </source>
</reference>
<dbReference type="OrthoDB" id="3684496at2"/>
<dbReference type="Proteomes" id="UP000216411">
    <property type="component" value="Unassembled WGS sequence"/>
</dbReference>
<dbReference type="EMBL" id="NOKA02000005">
    <property type="protein sequence ID" value="RDY32174.1"/>
    <property type="molecule type" value="Genomic_DNA"/>
</dbReference>
<proteinExistence type="predicted"/>
<dbReference type="Pfam" id="PF01418">
    <property type="entry name" value="HTH_6"/>
    <property type="match status" value="1"/>
</dbReference>
<evidence type="ECO:0000313" key="5">
    <source>
        <dbReference type="Proteomes" id="UP000247523"/>
    </source>
</evidence>
<name>A0A255HYK4_9FIRM</name>
<reference evidence="3 4" key="1">
    <citation type="journal article" date="2017" name="Genome Announc.">
        <title>Draft Genome Sequence of a Sporulating and Motile Strain of Lachnotalea glycerini Isolated from Water in Quebec City, Canada.</title>
        <authorList>
            <person name="Maheux A.F."/>
            <person name="Boudreau D.K."/>
            <person name="Berube E."/>
            <person name="Boissinot M."/>
            <person name="Raymond F."/>
            <person name="Brodeur S."/>
            <person name="Corbeil J."/>
            <person name="Isabel S."/>
            <person name="Omar R.F."/>
            <person name="Bergeron M.G."/>
        </authorList>
    </citation>
    <scope>NUCLEOTIDE SEQUENCE [LARGE SCALE GENOMIC DNA]</scope>
    <source>
        <strain evidence="3 4">CCRI-19302</strain>
    </source>
</reference>
<dbReference type="PANTHER" id="PTHR30514:SF1">
    <property type="entry name" value="HTH-TYPE TRANSCRIPTIONAL REGULATOR HEXR-RELATED"/>
    <property type="match status" value="1"/>
</dbReference>
<dbReference type="GO" id="GO:0097367">
    <property type="term" value="F:carbohydrate derivative binding"/>
    <property type="evidence" value="ECO:0007669"/>
    <property type="project" value="InterPro"/>
</dbReference>